<name>A0A4Y2GI03_ARAVE</name>
<protein>
    <submittedName>
        <fullName evidence="1">Uncharacterized protein</fullName>
    </submittedName>
</protein>
<dbReference type="EMBL" id="BGPR01001345">
    <property type="protein sequence ID" value="GBM51664.1"/>
    <property type="molecule type" value="Genomic_DNA"/>
</dbReference>
<sequence length="191" mass="20832">MSCRTALTNKVAVLSETPYRSHSIAKTLTSTSDREQPSILQASSSFIETAKSLGNDVSKISVSPATVHRVRAINRSKMAKKIEETLFENLPHLVLHWDSKLLLSIAHGSVNTLEDIVAVLVTGKDFEHLFSVPVALKVIGEQMAEVVIGGVDRFGPRDNIIGLSFDNTASNTGLMQGSCTRIERKFGRTLL</sequence>
<accession>A0A4Y2GI03</accession>
<dbReference type="OrthoDB" id="8057780at2759"/>
<organism evidence="1 2">
    <name type="scientific">Araneus ventricosus</name>
    <name type="common">Orbweaver spider</name>
    <name type="synonym">Epeira ventricosa</name>
    <dbReference type="NCBI Taxonomy" id="182803"/>
    <lineage>
        <taxon>Eukaryota</taxon>
        <taxon>Metazoa</taxon>
        <taxon>Ecdysozoa</taxon>
        <taxon>Arthropoda</taxon>
        <taxon>Chelicerata</taxon>
        <taxon>Arachnida</taxon>
        <taxon>Araneae</taxon>
        <taxon>Araneomorphae</taxon>
        <taxon>Entelegynae</taxon>
        <taxon>Araneoidea</taxon>
        <taxon>Araneidae</taxon>
        <taxon>Araneus</taxon>
    </lineage>
</organism>
<keyword evidence="2" id="KW-1185">Reference proteome</keyword>
<dbReference type="AlphaFoldDB" id="A0A4Y2GI03"/>
<comment type="caution">
    <text evidence="1">The sequence shown here is derived from an EMBL/GenBank/DDBJ whole genome shotgun (WGS) entry which is preliminary data.</text>
</comment>
<evidence type="ECO:0000313" key="2">
    <source>
        <dbReference type="Proteomes" id="UP000499080"/>
    </source>
</evidence>
<proteinExistence type="predicted"/>
<evidence type="ECO:0000313" key="1">
    <source>
        <dbReference type="EMBL" id="GBM51664.1"/>
    </source>
</evidence>
<dbReference type="Proteomes" id="UP000499080">
    <property type="component" value="Unassembled WGS sequence"/>
</dbReference>
<gene>
    <name evidence="1" type="ORF">AVEN_43286_1</name>
</gene>
<reference evidence="1 2" key="1">
    <citation type="journal article" date="2019" name="Sci. Rep.">
        <title>Orb-weaving spider Araneus ventricosus genome elucidates the spidroin gene catalogue.</title>
        <authorList>
            <person name="Kono N."/>
            <person name="Nakamura H."/>
            <person name="Ohtoshi R."/>
            <person name="Moran D.A.P."/>
            <person name="Shinohara A."/>
            <person name="Yoshida Y."/>
            <person name="Fujiwara M."/>
            <person name="Mori M."/>
            <person name="Tomita M."/>
            <person name="Arakawa K."/>
        </authorList>
    </citation>
    <scope>NUCLEOTIDE SEQUENCE [LARGE SCALE GENOMIC DNA]</scope>
</reference>